<evidence type="ECO:0000259" key="2">
    <source>
        <dbReference type="Pfam" id="PF08000"/>
    </source>
</evidence>
<keyword evidence="4" id="KW-1185">Reference proteome</keyword>
<proteinExistence type="predicted"/>
<name>A0A4Y8ZU80_9SPHN</name>
<dbReference type="InterPro" id="IPR037063">
    <property type="entry name" value="PHb_sf"/>
</dbReference>
<accession>A0A4Y8ZU80</accession>
<feature type="domain" description="Bacterial Pleckstrin homology" evidence="2">
    <location>
        <begin position="19"/>
        <end position="112"/>
    </location>
</feature>
<reference evidence="3 4" key="1">
    <citation type="submission" date="2019-03" db="EMBL/GenBank/DDBJ databases">
        <title>Genome sequence of Sphingomonas sp. 17J27-24.</title>
        <authorList>
            <person name="Kim M."/>
            <person name="Maeng S."/>
            <person name="Sathiyaraj S."/>
        </authorList>
    </citation>
    <scope>NUCLEOTIDE SEQUENCE [LARGE SCALE GENOMIC DNA]</scope>
    <source>
        <strain evidence="3 4">17J27-24</strain>
    </source>
</reference>
<comment type="caution">
    <text evidence="3">The sequence shown here is derived from an EMBL/GenBank/DDBJ whole genome shotgun (WGS) entry which is preliminary data.</text>
</comment>
<evidence type="ECO:0000313" key="3">
    <source>
        <dbReference type="EMBL" id="TFI58016.1"/>
    </source>
</evidence>
<protein>
    <recommendedName>
        <fullName evidence="2">Bacterial Pleckstrin homology domain-containing protein</fullName>
    </recommendedName>
</protein>
<dbReference type="InterPro" id="IPR012544">
    <property type="entry name" value="PHb"/>
</dbReference>
<dbReference type="AlphaFoldDB" id="A0A4Y8ZU80"/>
<dbReference type="EMBL" id="SPDV01000021">
    <property type="protein sequence ID" value="TFI58016.1"/>
    <property type="molecule type" value="Genomic_DNA"/>
</dbReference>
<feature type="transmembrane region" description="Helical" evidence="1">
    <location>
        <begin position="27"/>
        <end position="47"/>
    </location>
</feature>
<evidence type="ECO:0000313" key="4">
    <source>
        <dbReference type="Proteomes" id="UP000298213"/>
    </source>
</evidence>
<dbReference type="RefSeq" id="WP_135087280.1">
    <property type="nucleotide sequence ID" value="NZ_SPDV01000021.1"/>
</dbReference>
<evidence type="ECO:0000256" key="1">
    <source>
        <dbReference type="SAM" id="Phobius"/>
    </source>
</evidence>
<dbReference type="Pfam" id="PF08000">
    <property type="entry name" value="bPH_1"/>
    <property type="match status" value="1"/>
</dbReference>
<dbReference type="SUPFAM" id="SSF50729">
    <property type="entry name" value="PH domain-like"/>
    <property type="match status" value="1"/>
</dbReference>
<dbReference type="Proteomes" id="UP000298213">
    <property type="component" value="Unassembled WGS sequence"/>
</dbReference>
<gene>
    <name evidence="3" type="ORF">E2493_12545</name>
</gene>
<keyword evidence="1" id="KW-0812">Transmembrane</keyword>
<organism evidence="3 4">
    <name type="scientific">Sphingomonas parva</name>
    <dbReference type="NCBI Taxonomy" id="2555898"/>
    <lineage>
        <taxon>Bacteria</taxon>
        <taxon>Pseudomonadati</taxon>
        <taxon>Pseudomonadota</taxon>
        <taxon>Alphaproteobacteria</taxon>
        <taxon>Sphingomonadales</taxon>
        <taxon>Sphingomonadaceae</taxon>
        <taxon>Sphingomonas</taxon>
    </lineage>
</organism>
<sequence length="115" mass="12897">MRILDVDHASPSEAHALTGHLVEGEEVHFAFVSATGLILFTALRIVIVQREHLLDERLETSSYPYREVRHFSLTEGSALRTLRIWLGAEPQPLQLRAKEGADFGPLQRLLASRLG</sequence>
<keyword evidence="1" id="KW-1133">Transmembrane helix</keyword>
<keyword evidence="1" id="KW-0472">Membrane</keyword>
<dbReference type="OrthoDB" id="7595584at2"/>
<dbReference type="Gene3D" id="2.30.29.50">
    <property type="entry name" value="Bacterial Pleckstrin homology domain"/>
    <property type="match status" value="1"/>
</dbReference>